<proteinExistence type="predicted"/>
<reference key="2">
    <citation type="submission" date="2011-10" db="EMBL/GenBank/DDBJ databases">
        <title>The genome and transcriptome sequence of Clonorchis sinensis provide insights into the carcinogenic liver fluke.</title>
        <authorList>
            <person name="Wang X."/>
            <person name="Huang Y."/>
            <person name="Chen W."/>
            <person name="Liu H."/>
            <person name="Guo L."/>
            <person name="Chen Y."/>
            <person name="Luo F."/>
            <person name="Zhou W."/>
            <person name="Sun J."/>
            <person name="Mao Q."/>
            <person name="Liang P."/>
            <person name="Zhou C."/>
            <person name="Tian Y."/>
            <person name="Men J."/>
            <person name="Lv X."/>
            <person name="Huang L."/>
            <person name="Zhou J."/>
            <person name="Hu Y."/>
            <person name="Li R."/>
            <person name="Zhang F."/>
            <person name="Lei H."/>
            <person name="Li X."/>
            <person name="Hu X."/>
            <person name="Liang C."/>
            <person name="Xu J."/>
            <person name="Wu Z."/>
            <person name="Yu X."/>
        </authorList>
    </citation>
    <scope>NUCLEOTIDE SEQUENCE</scope>
    <source>
        <strain>Henan</strain>
    </source>
</reference>
<evidence type="ECO:0000313" key="3">
    <source>
        <dbReference type="Proteomes" id="UP000008909"/>
    </source>
</evidence>
<feature type="region of interest" description="Disordered" evidence="1">
    <location>
        <begin position="47"/>
        <end position="66"/>
    </location>
</feature>
<sequence length="196" mass="21524">MSVVRTRPLPLDFPCLGLGNLAVSQPSCFLWVAWQLGTERVLQLNDSSEAKSARHPSPKSSDTSISTIKPRRPVYLASFSVRTLKQAGQQATLVLTLDSLGIDVCCVSETRIQDESTVVELAAPSFSTRFRLRTPGHPEAAAAECAGVDIVLSHRMEGTMLDWITVDGSAARLATCVEFYKWEFDRSVNLVCLRPK</sequence>
<reference evidence="2" key="1">
    <citation type="journal article" date="2011" name="Genome Biol.">
        <title>The draft genome of the carcinogenic human liver fluke Clonorchis sinensis.</title>
        <authorList>
            <person name="Wang X."/>
            <person name="Chen W."/>
            <person name="Huang Y."/>
            <person name="Sun J."/>
            <person name="Men J."/>
            <person name="Liu H."/>
            <person name="Luo F."/>
            <person name="Guo L."/>
            <person name="Lv X."/>
            <person name="Deng C."/>
            <person name="Zhou C."/>
            <person name="Fan Y."/>
            <person name="Li X."/>
            <person name="Huang L."/>
            <person name="Hu Y."/>
            <person name="Liang C."/>
            <person name="Hu X."/>
            <person name="Xu J."/>
            <person name="Yu X."/>
        </authorList>
    </citation>
    <scope>NUCLEOTIDE SEQUENCE [LARGE SCALE GENOMIC DNA]</scope>
    <source>
        <strain evidence="2">Henan</strain>
    </source>
</reference>
<name>G7YUC5_CLOSI</name>
<protein>
    <submittedName>
        <fullName evidence="2">Uncharacterized protein</fullName>
    </submittedName>
</protein>
<keyword evidence="3" id="KW-1185">Reference proteome</keyword>
<dbReference type="Proteomes" id="UP000008909">
    <property type="component" value="Unassembled WGS sequence"/>
</dbReference>
<evidence type="ECO:0000256" key="1">
    <source>
        <dbReference type="SAM" id="MobiDB-lite"/>
    </source>
</evidence>
<dbReference type="EMBL" id="DF144292">
    <property type="protein sequence ID" value="GAA56555.1"/>
    <property type="molecule type" value="Genomic_DNA"/>
</dbReference>
<evidence type="ECO:0000313" key="2">
    <source>
        <dbReference type="EMBL" id="GAA56555.1"/>
    </source>
</evidence>
<organism evidence="2 3">
    <name type="scientific">Clonorchis sinensis</name>
    <name type="common">Chinese liver fluke</name>
    <dbReference type="NCBI Taxonomy" id="79923"/>
    <lineage>
        <taxon>Eukaryota</taxon>
        <taxon>Metazoa</taxon>
        <taxon>Spiralia</taxon>
        <taxon>Lophotrochozoa</taxon>
        <taxon>Platyhelminthes</taxon>
        <taxon>Trematoda</taxon>
        <taxon>Digenea</taxon>
        <taxon>Opisthorchiida</taxon>
        <taxon>Opisthorchiata</taxon>
        <taxon>Opisthorchiidae</taxon>
        <taxon>Clonorchis</taxon>
    </lineage>
</organism>
<gene>
    <name evidence="2" type="ORF">CLF_111095</name>
</gene>
<accession>G7YUC5</accession>
<dbReference type="AlphaFoldDB" id="G7YUC5"/>